<dbReference type="SUPFAM" id="SSF49562">
    <property type="entry name" value="C2 domain (Calcium/lipid-binding domain, CaLB)"/>
    <property type="match status" value="1"/>
</dbReference>
<name>A0A517L9L4_9PEZI</name>
<feature type="compositionally biased region" description="Low complexity" evidence="1">
    <location>
        <begin position="938"/>
        <end position="955"/>
    </location>
</feature>
<feature type="region of interest" description="Disordered" evidence="1">
    <location>
        <begin position="1044"/>
        <end position="1067"/>
    </location>
</feature>
<feature type="compositionally biased region" description="Polar residues" evidence="1">
    <location>
        <begin position="276"/>
        <end position="294"/>
    </location>
</feature>
<feature type="compositionally biased region" description="Polar residues" evidence="1">
    <location>
        <begin position="591"/>
        <end position="600"/>
    </location>
</feature>
<feature type="compositionally biased region" description="Polar residues" evidence="1">
    <location>
        <begin position="607"/>
        <end position="618"/>
    </location>
</feature>
<feature type="compositionally biased region" description="Gly residues" evidence="1">
    <location>
        <begin position="983"/>
        <end position="996"/>
    </location>
</feature>
<feature type="compositionally biased region" description="Polar residues" evidence="1">
    <location>
        <begin position="880"/>
        <end position="894"/>
    </location>
</feature>
<feature type="compositionally biased region" description="Basic and acidic residues" evidence="1">
    <location>
        <begin position="264"/>
        <end position="273"/>
    </location>
</feature>
<evidence type="ECO:0000256" key="1">
    <source>
        <dbReference type="SAM" id="MobiDB-lite"/>
    </source>
</evidence>
<sequence>MVGPKVTKLAAVNHTAGIFSDMTVDGPEIGTLVCIIDRAKNLPNRRSMGKQDPYCACRLGKEAKKTKTDKRGGQVPRWDQELRFTVHDSPDYYQLKVSVFNDDKKTELIGETWVKLENVIVAGGGQSDIWHNLNCKGKYAGEVRLEMTYYDSRPKPEKPVAEAPRETSGSSAVKRRPLPNNPGSNTNSPHERLAASGPRELGTPSRSIQPVPRSSGNTPSSQRKTVQNNQQPQPAETRKPVASERFCQETPDDPFVQQPVHQQQHHELYHDPRATSGYNFPQSELSYSDASYRSSDVGLPELPPMNNNRRSPNPGSHSYDRSPQHSATSTYDPQPQYSTPSPYQSQHQQQPPELHHSYSAPPVPAQPYEVSPLRQTFHHTQSDSYLHHGQSMQASYEDVPEPAYDLSSGQQPLFSSPPQQQFIQQAPQQSSPAYTGYDEFDRPNGYSPPKQSNVEQYPQPLRAVHELPPPPPAHRDSNSDAVYRHRPSRSRQGSESQEYQSEYAPAPLNIASAREAQNQMLYQEPQPDYEYSPAYGTPLSDRHERRNTDPTWSSPTEVQPYRPRASSGDAVHRRPVSRGDDPYTLPPSHPDYNSPTTSSPPVRFSNERSQSNTRQANAYTAVPERPLATESRNQPITPSRATRLYQPQPVVAKTAHTPPRSLYSNHQHATSEPYLPPVNYQTPPSQHPLSREIPAGPDSSPVPIAGSIQSRGPSNTASPAALYSANRQTRPQNRSTPTLRKSVSPQPLTAQRPRSTMFGPDDFDQFNPAARSTSSLANNPATSGPGTPNAGMGSQQPSPYDGGKIIDFHGKEIDPSDRLPETSWAPEPESRGPSKEKPARDRVGLTGARGPSPRDSFGGSSTSRFRGGSTGGSPMAYGSPASTPRDSPSTTTIVTKGGLPMIRARLKKKERSQSVAEPPTMYPQGIDPPFRDIPNPPAAASLGGYGAGSPSYGGSNTLARHQGSFSDDYENHNPSSAAAGFAGSPGGPAGYGGRGTGAPPIPAKVPFQNGPAYGANGGLAYGRNVYDQSSGGMDALSREISSIDIGSSGRGRLPRNRMLESVPHQQL</sequence>
<feature type="compositionally biased region" description="Polar residues" evidence="1">
    <location>
        <begin position="725"/>
        <end position="754"/>
    </location>
</feature>
<proteinExistence type="predicted"/>
<dbReference type="PANTHER" id="PTHR47052:SF3">
    <property type="entry name" value="INGRESSION PROTEIN 1"/>
    <property type="match status" value="1"/>
</dbReference>
<dbReference type="InterPro" id="IPR035892">
    <property type="entry name" value="C2_domain_sf"/>
</dbReference>
<feature type="compositionally biased region" description="Polar residues" evidence="1">
    <location>
        <begin position="630"/>
        <end position="640"/>
    </location>
</feature>
<feature type="compositionally biased region" description="Low complexity" evidence="1">
    <location>
        <begin position="856"/>
        <end position="867"/>
    </location>
</feature>
<dbReference type="Pfam" id="PF00168">
    <property type="entry name" value="C2"/>
    <property type="match status" value="1"/>
</dbReference>
<dbReference type="STRING" id="50376.A0A517L9L4"/>
<dbReference type="SMART" id="SM00239">
    <property type="entry name" value="C2"/>
    <property type="match status" value="1"/>
</dbReference>
<feature type="compositionally biased region" description="Basic and acidic residues" evidence="1">
    <location>
        <begin position="828"/>
        <end position="843"/>
    </location>
</feature>
<feature type="compositionally biased region" description="Polar residues" evidence="1">
    <location>
        <begin position="707"/>
        <end position="718"/>
    </location>
</feature>
<dbReference type="PROSITE" id="PS50004">
    <property type="entry name" value="C2"/>
    <property type="match status" value="1"/>
</dbReference>
<evidence type="ECO:0000313" key="3">
    <source>
        <dbReference type="EMBL" id="QDS72324.1"/>
    </source>
</evidence>
<feature type="compositionally biased region" description="Low complexity" evidence="1">
    <location>
        <begin position="406"/>
        <end position="433"/>
    </location>
</feature>
<protein>
    <recommendedName>
        <fullName evidence="2">C2 domain-containing protein</fullName>
    </recommendedName>
</protein>
<dbReference type="Gene3D" id="2.60.40.150">
    <property type="entry name" value="C2 domain"/>
    <property type="match status" value="1"/>
</dbReference>
<evidence type="ECO:0000313" key="4">
    <source>
        <dbReference type="Proteomes" id="UP000316270"/>
    </source>
</evidence>
<feature type="compositionally biased region" description="Polar residues" evidence="1">
    <location>
        <begin position="679"/>
        <end position="688"/>
    </location>
</feature>
<keyword evidence="4" id="KW-1185">Reference proteome</keyword>
<dbReference type="EMBL" id="CP042191">
    <property type="protein sequence ID" value="QDS72324.1"/>
    <property type="molecule type" value="Genomic_DNA"/>
</dbReference>
<dbReference type="InterPro" id="IPR037791">
    <property type="entry name" value="C2_fungal_Inn1"/>
</dbReference>
<feature type="region of interest" description="Disordered" evidence="1">
    <location>
        <begin position="907"/>
        <end position="1003"/>
    </location>
</feature>
<reference evidence="3 4" key="1">
    <citation type="submission" date="2019-07" db="EMBL/GenBank/DDBJ databases">
        <title>Finished genome of Venturia effusa.</title>
        <authorList>
            <person name="Young C.A."/>
            <person name="Cox M.P."/>
            <person name="Ganley A.R.D."/>
            <person name="David W.J."/>
        </authorList>
    </citation>
    <scope>NUCLEOTIDE SEQUENCE [LARGE SCALE GENOMIC DNA]</scope>
    <source>
        <strain evidence="4">albino</strain>
    </source>
</reference>
<dbReference type="InterPro" id="IPR052981">
    <property type="entry name" value="Ingression_C2_domain"/>
</dbReference>
<feature type="region of interest" description="Disordered" evidence="1">
    <location>
        <begin position="153"/>
        <end position="894"/>
    </location>
</feature>
<dbReference type="Proteomes" id="UP000316270">
    <property type="component" value="Chromosome 7"/>
</dbReference>
<feature type="compositionally biased region" description="Polar residues" evidence="1">
    <location>
        <begin position="490"/>
        <end position="500"/>
    </location>
</feature>
<evidence type="ECO:0000259" key="2">
    <source>
        <dbReference type="PROSITE" id="PS50004"/>
    </source>
</evidence>
<accession>A0A517L9L4</accession>
<feature type="compositionally biased region" description="Low complexity" evidence="1">
    <location>
        <begin position="331"/>
        <end position="352"/>
    </location>
</feature>
<dbReference type="PANTHER" id="PTHR47052">
    <property type="entry name" value="CONSERVED SERINE PROLINE-RICH PROTEIN (AFU_ORTHOLOGUE AFUA_2G01790)"/>
    <property type="match status" value="1"/>
</dbReference>
<gene>
    <name evidence="3" type="ORF">FKW77_007735</name>
</gene>
<organism evidence="3 4">
    <name type="scientific">Venturia effusa</name>
    <dbReference type="NCBI Taxonomy" id="50376"/>
    <lineage>
        <taxon>Eukaryota</taxon>
        <taxon>Fungi</taxon>
        <taxon>Dikarya</taxon>
        <taxon>Ascomycota</taxon>
        <taxon>Pezizomycotina</taxon>
        <taxon>Dothideomycetes</taxon>
        <taxon>Pleosporomycetidae</taxon>
        <taxon>Venturiales</taxon>
        <taxon>Venturiaceae</taxon>
        <taxon>Venturia</taxon>
    </lineage>
</organism>
<dbReference type="OrthoDB" id="270970at2759"/>
<feature type="compositionally biased region" description="Polar residues" evidence="1">
    <location>
        <begin position="956"/>
        <end position="965"/>
    </location>
</feature>
<feature type="compositionally biased region" description="Polar residues" evidence="1">
    <location>
        <begin position="204"/>
        <end position="234"/>
    </location>
</feature>
<dbReference type="AlphaFoldDB" id="A0A517L9L4"/>
<feature type="compositionally biased region" description="Basic and acidic residues" evidence="1">
    <location>
        <begin position="153"/>
        <end position="165"/>
    </location>
</feature>
<feature type="compositionally biased region" description="Low complexity" evidence="1">
    <location>
        <begin position="304"/>
        <end position="314"/>
    </location>
</feature>
<dbReference type="CDD" id="cd08681">
    <property type="entry name" value="C2_fungal_Inn1p-like"/>
    <property type="match status" value="1"/>
</dbReference>
<feature type="compositionally biased region" description="Polar residues" evidence="1">
    <location>
        <begin position="770"/>
        <end position="798"/>
    </location>
</feature>
<feature type="compositionally biased region" description="Basic and acidic residues" evidence="1">
    <location>
        <begin position="804"/>
        <end position="820"/>
    </location>
</feature>
<feature type="compositionally biased region" description="Low complexity" evidence="1">
    <location>
        <begin position="253"/>
        <end position="262"/>
    </location>
</feature>
<dbReference type="InterPro" id="IPR000008">
    <property type="entry name" value="C2_dom"/>
</dbReference>
<feature type="compositionally biased region" description="Polar residues" evidence="1">
    <location>
        <begin position="378"/>
        <end position="394"/>
    </location>
</feature>
<feature type="domain" description="C2" evidence="2">
    <location>
        <begin position="13"/>
        <end position="131"/>
    </location>
</feature>